<dbReference type="HOGENOM" id="CLU_1518186_0_0_1"/>
<dbReference type="InterPro" id="IPR020301">
    <property type="entry name" value="Mrx7"/>
</dbReference>
<dbReference type="OrthoDB" id="4138121at2759"/>
<dbReference type="AlphaFoldDB" id="K1WRI8"/>
<dbReference type="EMBL" id="JH921443">
    <property type="protein sequence ID" value="EKD15032.1"/>
    <property type="molecule type" value="Genomic_DNA"/>
</dbReference>
<dbReference type="KEGG" id="mbe:MBM_06793"/>
<organism evidence="2 3">
    <name type="scientific">Marssonina brunnea f. sp. multigermtubi (strain MB_m1)</name>
    <name type="common">Marssonina leaf spot fungus</name>
    <dbReference type="NCBI Taxonomy" id="1072389"/>
    <lineage>
        <taxon>Eukaryota</taxon>
        <taxon>Fungi</taxon>
        <taxon>Dikarya</taxon>
        <taxon>Ascomycota</taxon>
        <taxon>Pezizomycotina</taxon>
        <taxon>Leotiomycetes</taxon>
        <taxon>Helotiales</taxon>
        <taxon>Drepanopezizaceae</taxon>
        <taxon>Drepanopeziza</taxon>
    </lineage>
</organism>
<evidence type="ECO:0000313" key="3">
    <source>
        <dbReference type="Proteomes" id="UP000006753"/>
    </source>
</evidence>
<dbReference type="Proteomes" id="UP000006753">
    <property type="component" value="Unassembled WGS sequence"/>
</dbReference>
<evidence type="ECO:0000256" key="1">
    <source>
        <dbReference type="SAM" id="MobiDB-lite"/>
    </source>
</evidence>
<protein>
    <submittedName>
        <fullName evidence="2">Uncharacterized protein</fullName>
    </submittedName>
</protein>
<sequence>MERKEKSKVEKLRCDYDDATHLPCYRPISDRIRNVAGPRSCAEASITKVYSSPPRFGKVNANANANTDTDTNTNTNINIKTNIPSAQHFQILQPPRLFNQFVWLVTRLLQSPTFHRAVRKVHKKVHEIQRGEKLVDPSSEAQTRGGTNIDRPRPDLRRFLKHYMDELKDQFRGIGRR</sequence>
<feature type="region of interest" description="Disordered" evidence="1">
    <location>
        <begin position="133"/>
        <end position="153"/>
    </location>
</feature>
<dbReference type="InParanoid" id="K1WRI8"/>
<evidence type="ECO:0000313" key="2">
    <source>
        <dbReference type="EMBL" id="EKD15032.1"/>
    </source>
</evidence>
<gene>
    <name evidence="2" type="ORF">MBM_06793</name>
</gene>
<keyword evidence="3" id="KW-1185">Reference proteome</keyword>
<dbReference type="Pfam" id="PF10906">
    <property type="entry name" value="Mrx7"/>
    <property type="match status" value="1"/>
</dbReference>
<accession>K1WRI8</accession>
<reference evidence="2 3" key="1">
    <citation type="journal article" date="2012" name="BMC Genomics">
        <title>Sequencing the genome of Marssonina brunnea reveals fungus-poplar co-evolution.</title>
        <authorList>
            <person name="Zhu S."/>
            <person name="Cao Y.-Z."/>
            <person name="Jiang C."/>
            <person name="Tan B.-Y."/>
            <person name="Wang Z."/>
            <person name="Feng S."/>
            <person name="Zhang L."/>
            <person name="Su X.-H."/>
            <person name="Brejova B."/>
            <person name="Vinar T."/>
            <person name="Xu M."/>
            <person name="Wang M.-X."/>
            <person name="Zhang S.-G."/>
            <person name="Huang M.-R."/>
            <person name="Wu R."/>
            <person name="Zhou Y."/>
        </authorList>
    </citation>
    <scope>NUCLEOTIDE SEQUENCE [LARGE SCALE GENOMIC DNA]</scope>
    <source>
        <strain evidence="2 3">MB_m1</strain>
    </source>
</reference>
<name>K1WRI8_MARBU</name>
<proteinExistence type="predicted"/>